<dbReference type="Proteomes" id="UP001638806">
    <property type="component" value="Unassembled WGS sequence"/>
</dbReference>
<proteinExistence type="predicted"/>
<keyword evidence="2" id="KW-1185">Reference proteome</keyword>
<protein>
    <submittedName>
        <fullName evidence="1">Uncharacterized protein</fullName>
    </submittedName>
</protein>
<name>A0ACC4DI36_PURLI</name>
<sequence>MSLLRGAFPRVALASSLGLLAGYSLYRYKTAPHRLYEQGKTIGDMTVKHSFQTQFAVPLSCEGCVTAVSDQLYKLGGITKVEGNLQDQLISVEGSAAPSAIVEAIQATGRDAILRGSGASDSAADRDVRGLARMVQVSPERTLVDLTVRGVAPGTYRATIRAYGDLKDGATSTGPVWSGDNGQDKGTLGVVRVGEDGRGAAFVDHPFQIWEVIGHAMVLTRQDEEASKPLHNDENTVVGVIARSAGMWENDKTVCSCTGKTLWEERKDELKKGML</sequence>
<comment type="caution">
    <text evidence="1">The sequence shown here is derived from an EMBL/GenBank/DDBJ whole genome shotgun (WGS) entry which is preliminary data.</text>
</comment>
<evidence type="ECO:0000313" key="2">
    <source>
        <dbReference type="Proteomes" id="UP001638806"/>
    </source>
</evidence>
<reference evidence="1" key="1">
    <citation type="submission" date="2024-12" db="EMBL/GenBank/DDBJ databases">
        <title>Comparative genomics and development of molecular markers within Purpureocillium lilacinum and among Purpureocillium species.</title>
        <authorList>
            <person name="Yeh Z.-Y."/>
            <person name="Ni N.-T."/>
            <person name="Lo P.-H."/>
            <person name="Mushyakhwo K."/>
            <person name="Lin C.-F."/>
            <person name="Nai Y.-S."/>
        </authorList>
    </citation>
    <scope>NUCLEOTIDE SEQUENCE</scope>
    <source>
        <strain evidence="1">NCHU-NPUST-175</strain>
    </source>
</reference>
<organism evidence="1 2">
    <name type="scientific">Purpureocillium lilacinum</name>
    <name type="common">Paecilomyces lilacinus</name>
    <dbReference type="NCBI Taxonomy" id="33203"/>
    <lineage>
        <taxon>Eukaryota</taxon>
        <taxon>Fungi</taxon>
        <taxon>Dikarya</taxon>
        <taxon>Ascomycota</taxon>
        <taxon>Pezizomycotina</taxon>
        <taxon>Sordariomycetes</taxon>
        <taxon>Hypocreomycetidae</taxon>
        <taxon>Hypocreales</taxon>
        <taxon>Ophiocordycipitaceae</taxon>
        <taxon>Purpureocillium</taxon>
    </lineage>
</organism>
<gene>
    <name evidence="1" type="ORF">ACCO45_008800</name>
</gene>
<accession>A0ACC4DI36</accession>
<evidence type="ECO:0000313" key="1">
    <source>
        <dbReference type="EMBL" id="KAL3955954.1"/>
    </source>
</evidence>
<dbReference type="EMBL" id="JBGNUJ010000008">
    <property type="protein sequence ID" value="KAL3955954.1"/>
    <property type="molecule type" value="Genomic_DNA"/>
</dbReference>